<name>W9VCD9_9GAMM</name>
<reference evidence="4 5" key="1">
    <citation type="submission" date="2012-11" db="EMBL/GenBank/DDBJ databases">
        <title>Genome assembly of Thiorhodococcus sp. AK35.</title>
        <authorList>
            <person name="Nupur N."/>
            <person name="Khatri I."/>
            <person name="Subramanian S."/>
            <person name="Pinnaka A."/>
        </authorList>
    </citation>
    <scope>NUCLEOTIDE SEQUENCE [LARGE SCALE GENOMIC DNA]</scope>
    <source>
        <strain evidence="4 5">AK35</strain>
    </source>
</reference>
<dbReference type="CDD" id="cd01949">
    <property type="entry name" value="GGDEF"/>
    <property type="match status" value="1"/>
</dbReference>
<gene>
    <name evidence="4" type="ORF">D779_3462</name>
</gene>
<dbReference type="PANTHER" id="PTHR45138">
    <property type="entry name" value="REGULATORY COMPONENTS OF SENSORY TRANSDUCTION SYSTEM"/>
    <property type="match status" value="1"/>
</dbReference>
<evidence type="ECO:0000256" key="2">
    <source>
        <dbReference type="ARBA" id="ARBA00034247"/>
    </source>
</evidence>
<dbReference type="eggNOG" id="COG3706">
    <property type="taxonomic scope" value="Bacteria"/>
</dbReference>
<evidence type="ECO:0000313" key="5">
    <source>
        <dbReference type="Proteomes" id="UP000019460"/>
    </source>
</evidence>
<dbReference type="GO" id="GO:1902201">
    <property type="term" value="P:negative regulation of bacterial-type flagellum-dependent cell motility"/>
    <property type="evidence" value="ECO:0007669"/>
    <property type="project" value="TreeGrafter"/>
</dbReference>
<evidence type="ECO:0000313" key="4">
    <source>
        <dbReference type="EMBL" id="EXJ13707.1"/>
    </source>
</evidence>
<dbReference type="InterPro" id="IPR043128">
    <property type="entry name" value="Rev_trsase/Diguanyl_cyclase"/>
</dbReference>
<dbReference type="Pfam" id="PF00990">
    <property type="entry name" value="GGDEF"/>
    <property type="match status" value="1"/>
</dbReference>
<comment type="catalytic activity">
    <reaction evidence="2">
        <text>2 GTP = 3',3'-c-di-GMP + 2 diphosphate</text>
        <dbReference type="Rhea" id="RHEA:24898"/>
        <dbReference type="ChEBI" id="CHEBI:33019"/>
        <dbReference type="ChEBI" id="CHEBI:37565"/>
        <dbReference type="ChEBI" id="CHEBI:58805"/>
        <dbReference type="EC" id="2.7.7.65"/>
    </reaction>
</comment>
<dbReference type="GO" id="GO:0005886">
    <property type="term" value="C:plasma membrane"/>
    <property type="evidence" value="ECO:0007669"/>
    <property type="project" value="TreeGrafter"/>
</dbReference>
<protein>
    <recommendedName>
        <fullName evidence="1">diguanylate cyclase</fullName>
        <ecNumber evidence="1">2.7.7.65</ecNumber>
    </recommendedName>
</protein>
<dbReference type="Proteomes" id="UP000019460">
    <property type="component" value="Unassembled WGS sequence"/>
</dbReference>
<accession>W9VCD9</accession>
<dbReference type="Gene3D" id="3.30.70.270">
    <property type="match status" value="1"/>
</dbReference>
<keyword evidence="5" id="KW-1185">Reference proteome</keyword>
<dbReference type="EMBL" id="AONC01000061">
    <property type="protein sequence ID" value="EXJ13707.1"/>
    <property type="molecule type" value="Genomic_DNA"/>
</dbReference>
<dbReference type="GO" id="GO:0052621">
    <property type="term" value="F:diguanylate cyclase activity"/>
    <property type="evidence" value="ECO:0007669"/>
    <property type="project" value="UniProtKB-EC"/>
</dbReference>
<dbReference type="InterPro" id="IPR029787">
    <property type="entry name" value="Nucleotide_cyclase"/>
</dbReference>
<dbReference type="PROSITE" id="PS50887">
    <property type="entry name" value="GGDEF"/>
    <property type="match status" value="1"/>
</dbReference>
<organism evidence="4 5">
    <name type="scientific">Imhoffiella purpurea</name>
    <dbReference type="NCBI Taxonomy" id="1249627"/>
    <lineage>
        <taxon>Bacteria</taxon>
        <taxon>Pseudomonadati</taxon>
        <taxon>Pseudomonadota</taxon>
        <taxon>Gammaproteobacteria</taxon>
        <taxon>Chromatiales</taxon>
        <taxon>Chromatiaceae</taxon>
        <taxon>Imhoffiella</taxon>
    </lineage>
</organism>
<proteinExistence type="predicted"/>
<feature type="domain" description="GGDEF" evidence="3">
    <location>
        <begin position="34"/>
        <end position="115"/>
    </location>
</feature>
<dbReference type="STRING" id="1249627.D779_3462"/>
<dbReference type="SUPFAM" id="SSF55073">
    <property type="entry name" value="Nucleotide cyclase"/>
    <property type="match status" value="1"/>
</dbReference>
<dbReference type="EC" id="2.7.7.65" evidence="1"/>
<evidence type="ECO:0000259" key="3">
    <source>
        <dbReference type="PROSITE" id="PS50887"/>
    </source>
</evidence>
<dbReference type="PANTHER" id="PTHR45138:SF9">
    <property type="entry name" value="DIGUANYLATE CYCLASE DGCM-RELATED"/>
    <property type="match status" value="1"/>
</dbReference>
<dbReference type="GO" id="GO:0043709">
    <property type="term" value="P:cell adhesion involved in single-species biofilm formation"/>
    <property type="evidence" value="ECO:0007669"/>
    <property type="project" value="TreeGrafter"/>
</dbReference>
<dbReference type="NCBIfam" id="TIGR00254">
    <property type="entry name" value="GGDEF"/>
    <property type="match status" value="1"/>
</dbReference>
<dbReference type="SMART" id="SM00267">
    <property type="entry name" value="GGDEF"/>
    <property type="match status" value="1"/>
</dbReference>
<dbReference type="InterPro" id="IPR050469">
    <property type="entry name" value="Diguanylate_Cyclase"/>
</dbReference>
<dbReference type="AlphaFoldDB" id="W9VCD9"/>
<sequence length="115" mass="13045">MLIDWIARRHDHTGLRRFDHDLSEHFREALSKQVPIAVIMIDVDDFKAFNDRFGHQKGDECLVMIASALQEGLRQQGDRVSRYGGEEFALTLMGTGREDACAWLAQIGSEARVCP</sequence>
<dbReference type="InterPro" id="IPR000160">
    <property type="entry name" value="GGDEF_dom"/>
</dbReference>
<comment type="caution">
    <text evidence="4">The sequence shown here is derived from an EMBL/GenBank/DDBJ whole genome shotgun (WGS) entry which is preliminary data.</text>
</comment>
<evidence type="ECO:0000256" key="1">
    <source>
        <dbReference type="ARBA" id="ARBA00012528"/>
    </source>
</evidence>